<dbReference type="AlphaFoldDB" id="A0A251S1U8"/>
<evidence type="ECO:0000313" key="2">
    <source>
        <dbReference type="EMBL" id="OTF92648.1"/>
    </source>
</evidence>
<proteinExistence type="predicted"/>
<keyword evidence="1" id="KW-1133">Transmembrane helix</keyword>
<feature type="transmembrane region" description="Helical" evidence="1">
    <location>
        <begin position="16"/>
        <end position="32"/>
    </location>
</feature>
<accession>A0A251S1U8</accession>
<organism evidence="2 3">
    <name type="scientific">Helianthus annuus</name>
    <name type="common">Common sunflower</name>
    <dbReference type="NCBI Taxonomy" id="4232"/>
    <lineage>
        <taxon>Eukaryota</taxon>
        <taxon>Viridiplantae</taxon>
        <taxon>Streptophyta</taxon>
        <taxon>Embryophyta</taxon>
        <taxon>Tracheophyta</taxon>
        <taxon>Spermatophyta</taxon>
        <taxon>Magnoliopsida</taxon>
        <taxon>eudicotyledons</taxon>
        <taxon>Gunneridae</taxon>
        <taxon>Pentapetalae</taxon>
        <taxon>asterids</taxon>
        <taxon>campanulids</taxon>
        <taxon>Asterales</taxon>
        <taxon>Asteraceae</taxon>
        <taxon>Asteroideae</taxon>
        <taxon>Heliantheae alliance</taxon>
        <taxon>Heliantheae</taxon>
        <taxon>Helianthus</taxon>
    </lineage>
</organism>
<protein>
    <submittedName>
        <fullName evidence="2">Uncharacterized protein</fullName>
    </submittedName>
</protein>
<gene>
    <name evidence="2" type="ORF">HannXRQ_Chr16g0524191</name>
</gene>
<evidence type="ECO:0000313" key="3">
    <source>
        <dbReference type="Proteomes" id="UP000215914"/>
    </source>
</evidence>
<keyword evidence="1" id="KW-0472">Membrane</keyword>
<reference evidence="3" key="1">
    <citation type="journal article" date="2017" name="Nature">
        <title>The sunflower genome provides insights into oil metabolism, flowering and Asterid evolution.</title>
        <authorList>
            <person name="Badouin H."/>
            <person name="Gouzy J."/>
            <person name="Grassa C.J."/>
            <person name="Murat F."/>
            <person name="Staton S.E."/>
            <person name="Cottret L."/>
            <person name="Lelandais-Briere C."/>
            <person name="Owens G.L."/>
            <person name="Carrere S."/>
            <person name="Mayjonade B."/>
            <person name="Legrand L."/>
            <person name="Gill N."/>
            <person name="Kane N.C."/>
            <person name="Bowers J.E."/>
            <person name="Hubner S."/>
            <person name="Bellec A."/>
            <person name="Berard A."/>
            <person name="Berges H."/>
            <person name="Blanchet N."/>
            <person name="Boniface M.C."/>
            <person name="Brunel D."/>
            <person name="Catrice O."/>
            <person name="Chaidir N."/>
            <person name="Claudel C."/>
            <person name="Donnadieu C."/>
            <person name="Faraut T."/>
            <person name="Fievet G."/>
            <person name="Helmstetter N."/>
            <person name="King M."/>
            <person name="Knapp S.J."/>
            <person name="Lai Z."/>
            <person name="Le Paslier M.C."/>
            <person name="Lippi Y."/>
            <person name="Lorenzon L."/>
            <person name="Mandel J.R."/>
            <person name="Marage G."/>
            <person name="Marchand G."/>
            <person name="Marquand E."/>
            <person name="Bret-Mestries E."/>
            <person name="Morien E."/>
            <person name="Nambeesan S."/>
            <person name="Nguyen T."/>
            <person name="Pegot-Espagnet P."/>
            <person name="Pouilly N."/>
            <person name="Raftis F."/>
            <person name="Sallet E."/>
            <person name="Schiex T."/>
            <person name="Thomas J."/>
            <person name="Vandecasteele C."/>
            <person name="Vares D."/>
            <person name="Vear F."/>
            <person name="Vautrin S."/>
            <person name="Crespi M."/>
            <person name="Mangin B."/>
            <person name="Burke J.M."/>
            <person name="Salse J."/>
            <person name="Munos S."/>
            <person name="Vincourt P."/>
            <person name="Rieseberg L.H."/>
            <person name="Langlade N.B."/>
        </authorList>
    </citation>
    <scope>NUCLEOTIDE SEQUENCE [LARGE SCALE GENOMIC DNA]</scope>
    <source>
        <strain evidence="3">cv. SF193</strain>
    </source>
</reference>
<keyword evidence="1" id="KW-0812">Transmembrane</keyword>
<dbReference type="EMBL" id="CM007905">
    <property type="protein sequence ID" value="OTF92648.1"/>
    <property type="molecule type" value="Genomic_DNA"/>
</dbReference>
<sequence length="88" mass="10153">MKVCVRGSFFCYKIPWLFYLPFIVGIGDLGIFRGDELKDLARYGTFSRCTSTRSSGFRECDSFLDKSQSLNCVCVMLMFVFVEQCLCR</sequence>
<dbReference type="InParanoid" id="A0A251S1U8"/>
<keyword evidence="3" id="KW-1185">Reference proteome</keyword>
<dbReference type="Proteomes" id="UP000215914">
    <property type="component" value="Chromosome 16"/>
</dbReference>
<name>A0A251S1U8_HELAN</name>
<evidence type="ECO:0000256" key="1">
    <source>
        <dbReference type="SAM" id="Phobius"/>
    </source>
</evidence>